<evidence type="ECO:0000313" key="1">
    <source>
        <dbReference type="EMBL" id="DAF97430.1"/>
    </source>
</evidence>
<sequence>MLSDFDYHYSVYIDKNIGLVSTMIIKSEYQAQDMNDAVRVKTRNMNAVDEYRPETWIYYKHIAGEYHETDTPMTVVSMDTTETIIFNKENLKTHRTTRQEYSYGTKKYEELVERYPDKELLIKGILNPCDINVAIEAKEGTILSYDKSFVESNEYSLMERLQNWIYGMYNRWYQKQYNINNKYFNIAFWGTFYPKLVEALMTIRMEMCLTNEAHSYHYRRFLASHGFLDFYLDQLTPKQAIIFYKNIRWVERYVGQKRTQKWLIEKVLTMRNLPLSEYNMLQWDSDVVKTAKVKPVFEKVSLNGLEYIIPELDTLTLKDMLDKEDPLAPYNVKERDNLESIAYKDTSGSLDSFSKTKVLQSKAIDYSGSEQFTLERALIDTWIEMASRGLYKAYIMVNHPLTGELIPLSGKDALLLYTYCIYKYYGIKDNCIPDYIIGIIPRLEKPTLEELEKSVPDPALVDKRFKNFIDGQYLKIKPVIDTFSFYEQAHELFKRLNDGINAVNEDEHLDGRAYKEMMFYRLYATKTVSFRTPQVQNFTQFLDSISLNLKDVRNRNDFLKLGNDIYKRATGLNNVKVNSLYNTHKAMIQLLTKLSSYSVHYIREINESPITSTNMRALRLDGGGRKHARYIGNLNEGTSISVVDTETKAHQSALDHDYTDNKIYIEPRIRGAAHVNISVDVKNIKMPSNGVRLIHQVNTGTYCTTPADDLTGIDNPGNLPPIPGMKAFLSLPLKERRKAIDYIGASLDWEPFPVNTETPKEDIDWNFQTKSIDGFDYNK</sequence>
<reference evidence="1" key="1">
    <citation type="journal article" date="2021" name="Proc. Natl. Acad. Sci. U.S.A.">
        <title>A Catalog of Tens of Thousands of Viruses from Human Metagenomes Reveals Hidden Associations with Chronic Diseases.</title>
        <authorList>
            <person name="Tisza M.J."/>
            <person name="Buck C.B."/>
        </authorList>
    </citation>
    <scope>NUCLEOTIDE SEQUENCE</scope>
    <source>
        <strain evidence="1">CtijX18</strain>
    </source>
</reference>
<name>A0A8S5UST0_9CAUD</name>
<protein>
    <submittedName>
        <fullName evidence="1">Uncharacterized protein</fullName>
    </submittedName>
</protein>
<accession>A0A8S5UST0</accession>
<organism evidence="1">
    <name type="scientific">Myoviridae sp. ctijX18</name>
    <dbReference type="NCBI Taxonomy" id="2825154"/>
    <lineage>
        <taxon>Viruses</taxon>
        <taxon>Duplodnaviria</taxon>
        <taxon>Heunggongvirae</taxon>
        <taxon>Uroviricota</taxon>
        <taxon>Caudoviricetes</taxon>
    </lineage>
</organism>
<dbReference type="EMBL" id="BK016133">
    <property type="protein sequence ID" value="DAF97430.1"/>
    <property type="molecule type" value="Genomic_DNA"/>
</dbReference>
<proteinExistence type="predicted"/>